<dbReference type="Proteomes" id="UP000184245">
    <property type="component" value="Unassembled WGS sequence"/>
</dbReference>
<keyword evidence="2" id="KW-1185">Reference proteome</keyword>
<organism evidence="1 2">
    <name type="scientific">Lactonifactor longoviformis DSM 17459</name>
    <dbReference type="NCBI Taxonomy" id="1122155"/>
    <lineage>
        <taxon>Bacteria</taxon>
        <taxon>Bacillati</taxon>
        <taxon>Bacillota</taxon>
        <taxon>Clostridia</taxon>
        <taxon>Eubacteriales</taxon>
        <taxon>Clostridiaceae</taxon>
        <taxon>Lactonifactor</taxon>
    </lineage>
</organism>
<dbReference type="RefSeq" id="WP_072850914.1">
    <property type="nucleotide sequence ID" value="NZ_FQVI01000007.1"/>
</dbReference>
<dbReference type="STRING" id="1122155.SAMN02745158_01721"/>
<protein>
    <submittedName>
        <fullName evidence="1">Uncharacterized protein</fullName>
    </submittedName>
</protein>
<dbReference type="AlphaFoldDB" id="A0A1M4WTZ1"/>
<dbReference type="EMBL" id="FQVI01000007">
    <property type="protein sequence ID" value="SHE84655.1"/>
    <property type="molecule type" value="Genomic_DNA"/>
</dbReference>
<reference evidence="1 2" key="1">
    <citation type="submission" date="2016-11" db="EMBL/GenBank/DDBJ databases">
        <authorList>
            <person name="Jaros S."/>
            <person name="Januszkiewicz K."/>
            <person name="Wedrychowicz H."/>
        </authorList>
    </citation>
    <scope>NUCLEOTIDE SEQUENCE [LARGE SCALE GENOMIC DNA]</scope>
    <source>
        <strain evidence="1 2">DSM 17459</strain>
    </source>
</reference>
<name>A0A1M4WTZ1_9CLOT</name>
<accession>A0A1M4WTZ1</accession>
<gene>
    <name evidence="1" type="ORF">SAMN02745158_01721</name>
</gene>
<sequence length="108" mass="12381">MLKWYKNLYVGDTAEKKKNKLIWKINHGAGVIDVYLVTLAKNPENLLEIFSANLLLQKPLRRTCPMIVGLAKGYDEAVQLVALMVQEVYENTKTADVRGYLKQKELEK</sequence>
<proteinExistence type="predicted"/>
<dbReference type="OrthoDB" id="2085859at2"/>
<evidence type="ECO:0000313" key="1">
    <source>
        <dbReference type="EMBL" id="SHE84655.1"/>
    </source>
</evidence>
<evidence type="ECO:0000313" key="2">
    <source>
        <dbReference type="Proteomes" id="UP000184245"/>
    </source>
</evidence>